<evidence type="ECO:0000313" key="2">
    <source>
        <dbReference type="EMBL" id="ABK99991.1"/>
    </source>
</evidence>
<organism evidence="2 3">
    <name type="scientific">Pelobacter propionicus (strain DSM 2379 / NBRC 103807 / OttBd1)</name>
    <dbReference type="NCBI Taxonomy" id="338966"/>
    <lineage>
        <taxon>Bacteria</taxon>
        <taxon>Pseudomonadati</taxon>
        <taxon>Thermodesulfobacteriota</taxon>
        <taxon>Desulfuromonadia</taxon>
        <taxon>Desulfuromonadales</taxon>
        <taxon>Desulfuromonadaceae</taxon>
        <taxon>Pelobacter</taxon>
    </lineage>
</organism>
<evidence type="ECO:0000313" key="3">
    <source>
        <dbReference type="Proteomes" id="UP000006732"/>
    </source>
</evidence>
<proteinExistence type="predicted"/>
<name>A1ARM1_PELPD</name>
<accession>A1ARM1</accession>
<dbReference type="HOGENOM" id="CLU_1936057_0_0_7"/>
<dbReference type="EMBL" id="CP000482">
    <property type="protein sequence ID" value="ABK99991.1"/>
    <property type="molecule type" value="Genomic_DNA"/>
</dbReference>
<dbReference type="Gene3D" id="2.10.109.10">
    <property type="entry name" value="Umud Fragment, subunit A"/>
    <property type="match status" value="1"/>
</dbReference>
<reference evidence="2 3" key="1">
    <citation type="submission" date="2006-10" db="EMBL/GenBank/DDBJ databases">
        <title>Complete sequence of chromosome of Pelobacter propionicus DSM 2379.</title>
        <authorList>
            <consortium name="US DOE Joint Genome Institute"/>
            <person name="Copeland A."/>
            <person name="Lucas S."/>
            <person name="Lapidus A."/>
            <person name="Barry K."/>
            <person name="Detter J.C."/>
            <person name="Glavina del Rio T."/>
            <person name="Hammon N."/>
            <person name="Israni S."/>
            <person name="Dalin E."/>
            <person name="Tice H."/>
            <person name="Pitluck S."/>
            <person name="Saunders E."/>
            <person name="Brettin T."/>
            <person name="Bruce D."/>
            <person name="Han C."/>
            <person name="Tapia R."/>
            <person name="Schmutz J."/>
            <person name="Larimer F."/>
            <person name="Land M."/>
            <person name="Hauser L."/>
            <person name="Kyrpides N."/>
            <person name="Kim E."/>
            <person name="Lovley D."/>
            <person name="Richardson P."/>
        </authorList>
    </citation>
    <scope>NUCLEOTIDE SEQUENCE [LARGE SCALE GENOMIC DNA]</scope>
    <source>
        <strain evidence="3">DSM 2379 / NBRC 103807 / OttBd1</strain>
    </source>
</reference>
<evidence type="ECO:0000259" key="1">
    <source>
        <dbReference type="Pfam" id="PF00717"/>
    </source>
</evidence>
<dbReference type="InterPro" id="IPR015927">
    <property type="entry name" value="Peptidase_S24_S26A/B/C"/>
</dbReference>
<gene>
    <name evidence="2" type="ordered locus">Ppro_2385</name>
</gene>
<keyword evidence="3" id="KW-1185">Reference proteome</keyword>
<dbReference type="RefSeq" id="WP_011736247.1">
    <property type="nucleotide sequence ID" value="NC_008609.1"/>
</dbReference>
<sequence length="130" mass="14516">MNLPGIAKHTGFTHTPPEGRFLRRICESDCMEPHIYSGDVVVIDTEVRNINEGVFMLHFGGSDQFKRLQPVGDNAVNVICDNPHYGNEACASEVLKPLIVGRVVAITRMERTSLFEKLVHQMLNHGEVMA</sequence>
<dbReference type="OrthoDB" id="5363392at2"/>
<dbReference type="KEGG" id="ppd:Ppro_2385"/>
<dbReference type="CDD" id="cd06529">
    <property type="entry name" value="S24_LexA-like"/>
    <property type="match status" value="1"/>
</dbReference>
<dbReference type="InterPro" id="IPR036286">
    <property type="entry name" value="LexA/Signal_pep-like_sf"/>
</dbReference>
<dbReference type="InterPro" id="IPR039418">
    <property type="entry name" value="LexA-like"/>
</dbReference>
<dbReference type="STRING" id="338966.Ppro_2385"/>
<dbReference type="SUPFAM" id="SSF51306">
    <property type="entry name" value="LexA/Signal peptidase"/>
    <property type="match status" value="1"/>
</dbReference>
<dbReference type="Proteomes" id="UP000006732">
    <property type="component" value="Chromosome"/>
</dbReference>
<dbReference type="eggNOG" id="COG2932">
    <property type="taxonomic scope" value="Bacteria"/>
</dbReference>
<protein>
    <submittedName>
        <fullName evidence="2">Putative phage repressor</fullName>
    </submittedName>
</protein>
<dbReference type="Pfam" id="PF00717">
    <property type="entry name" value="Peptidase_S24"/>
    <property type="match status" value="1"/>
</dbReference>
<feature type="domain" description="Peptidase S24/S26A/S26B/S26C" evidence="1">
    <location>
        <begin position="27"/>
        <end position="104"/>
    </location>
</feature>
<dbReference type="AlphaFoldDB" id="A1ARM1"/>